<dbReference type="GO" id="GO:0005351">
    <property type="term" value="F:carbohydrate:proton symporter activity"/>
    <property type="evidence" value="ECO:0007669"/>
    <property type="project" value="InterPro"/>
</dbReference>
<evidence type="ECO:0000313" key="16">
    <source>
        <dbReference type="EMBL" id="NEY19984.1"/>
    </source>
</evidence>
<evidence type="ECO:0000256" key="5">
    <source>
        <dbReference type="ARBA" id="ARBA00022597"/>
    </source>
</evidence>
<dbReference type="Gene3D" id="3.40.930.10">
    <property type="entry name" value="Mannitol-specific EII, Chain A"/>
    <property type="match status" value="1"/>
</dbReference>
<dbReference type="Pfam" id="PF00359">
    <property type="entry name" value="PTS_EIIA_2"/>
    <property type="match status" value="1"/>
</dbReference>
<feature type="transmembrane region" description="Helical" evidence="12">
    <location>
        <begin position="417"/>
        <end position="443"/>
    </location>
</feature>
<dbReference type="NCBIfam" id="TIGR01427">
    <property type="entry name" value="PTS_IIC_fructo"/>
    <property type="match status" value="1"/>
</dbReference>
<feature type="transmembrane region" description="Helical" evidence="12">
    <location>
        <begin position="604"/>
        <end position="629"/>
    </location>
</feature>
<evidence type="ECO:0000256" key="11">
    <source>
        <dbReference type="SAM" id="MobiDB-lite"/>
    </source>
</evidence>
<proteinExistence type="predicted"/>
<dbReference type="PANTHER" id="PTHR30505:SF28">
    <property type="entry name" value="PTS SYSTEM 2-O-ALPHA-MANNOSYL-D-GLYCERATE-SPECIFIC EIIABC COMPONENT"/>
    <property type="match status" value="1"/>
</dbReference>
<dbReference type="InterPro" id="IPR016152">
    <property type="entry name" value="PTrfase/Anion_transptr"/>
</dbReference>
<evidence type="ECO:0000259" key="15">
    <source>
        <dbReference type="PROSITE" id="PS51104"/>
    </source>
</evidence>
<reference evidence="16 17" key="1">
    <citation type="submission" date="2020-02" db="EMBL/GenBank/DDBJ databases">
        <authorList>
            <person name="Feng H."/>
        </authorList>
    </citation>
    <scope>NUCLEOTIDE SEQUENCE [LARGE SCALE GENOMIC DNA]</scope>
    <source>
        <strain evidence="16 17">Gsoil 114</strain>
    </source>
</reference>
<feature type="transmembrane region" description="Helical" evidence="12">
    <location>
        <begin position="564"/>
        <end position="584"/>
    </location>
</feature>
<dbReference type="PROSITE" id="PS51094">
    <property type="entry name" value="PTS_EIIA_TYPE_2"/>
    <property type="match status" value="1"/>
</dbReference>
<protein>
    <submittedName>
        <fullName evidence="16">PTS 2-O-a-mannosyl-D-glycerate transporter subunit IIABC</fullName>
    </submittedName>
</protein>
<dbReference type="SUPFAM" id="SSF55804">
    <property type="entry name" value="Phoshotransferase/anion transport protein"/>
    <property type="match status" value="1"/>
</dbReference>
<dbReference type="InterPro" id="IPR036095">
    <property type="entry name" value="PTS_EIIB-like_sf"/>
</dbReference>
<dbReference type="InterPro" id="IPR013014">
    <property type="entry name" value="PTS_EIIC_2"/>
</dbReference>
<evidence type="ECO:0000313" key="17">
    <source>
        <dbReference type="Proteomes" id="UP000476934"/>
    </source>
</evidence>
<dbReference type="GO" id="GO:0009401">
    <property type="term" value="P:phosphoenolpyruvate-dependent sugar phosphotransferase system"/>
    <property type="evidence" value="ECO:0007669"/>
    <property type="project" value="UniProtKB-KW"/>
</dbReference>
<evidence type="ECO:0000256" key="9">
    <source>
        <dbReference type="ARBA" id="ARBA00022989"/>
    </source>
</evidence>
<evidence type="ECO:0000256" key="7">
    <source>
        <dbReference type="ARBA" id="ARBA00022683"/>
    </source>
</evidence>
<dbReference type="InterPro" id="IPR003353">
    <property type="entry name" value="PTS_IIB_fruc"/>
</dbReference>
<dbReference type="InterPro" id="IPR004715">
    <property type="entry name" value="PTS_IIA_fruc"/>
</dbReference>
<evidence type="ECO:0000256" key="8">
    <source>
        <dbReference type="ARBA" id="ARBA00022692"/>
    </source>
</evidence>
<keyword evidence="3" id="KW-1003">Cell membrane</keyword>
<dbReference type="InterPro" id="IPR003352">
    <property type="entry name" value="PTS_EIIC"/>
</dbReference>
<feature type="domain" description="PTS EIIA type-2" evidence="13">
    <location>
        <begin position="5"/>
        <end position="152"/>
    </location>
</feature>
<feature type="domain" description="PTS EIIC type-2" evidence="15">
    <location>
        <begin position="296"/>
        <end position="639"/>
    </location>
</feature>
<reference evidence="16 17" key="2">
    <citation type="submission" date="2020-03" db="EMBL/GenBank/DDBJ databases">
        <title>Bacillus aquiflavi sp. nov., isolated from yellow water of strong flavor Chinese baijiu in Yibin region of China.</title>
        <authorList>
            <person name="Xie J."/>
        </authorList>
    </citation>
    <scope>NUCLEOTIDE SEQUENCE [LARGE SCALE GENOMIC DNA]</scope>
    <source>
        <strain evidence="16 17">Gsoil 114</strain>
    </source>
</reference>
<evidence type="ECO:0000256" key="2">
    <source>
        <dbReference type="ARBA" id="ARBA00022448"/>
    </source>
</evidence>
<feature type="transmembrane region" description="Helical" evidence="12">
    <location>
        <begin position="306"/>
        <end position="330"/>
    </location>
</feature>
<keyword evidence="6" id="KW-0808">Transferase</keyword>
<dbReference type="NCBIfam" id="NF007293">
    <property type="entry name" value="PRK09765.1"/>
    <property type="match status" value="1"/>
</dbReference>
<dbReference type="PROSITE" id="PS51104">
    <property type="entry name" value="PTS_EIIC_TYPE_2"/>
    <property type="match status" value="1"/>
</dbReference>
<dbReference type="InterPro" id="IPR002178">
    <property type="entry name" value="PTS_EIIA_type-2_dom"/>
</dbReference>
<keyword evidence="17" id="KW-1185">Reference proteome</keyword>
<evidence type="ECO:0000256" key="1">
    <source>
        <dbReference type="ARBA" id="ARBA00004429"/>
    </source>
</evidence>
<dbReference type="InterPro" id="IPR013011">
    <property type="entry name" value="PTS_EIIB_2"/>
</dbReference>
<feature type="transmembrane region" description="Helical" evidence="12">
    <location>
        <begin position="463"/>
        <end position="481"/>
    </location>
</feature>
<organism evidence="16 17">
    <name type="scientific">Heyndrickxia ginsengihumi</name>
    <dbReference type="NCBI Taxonomy" id="363870"/>
    <lineage>
        <taxon>Bacteria</taxon>
        <taxon>Bacillati</taxon>
        <taxon>Bacillota</taxon>
        <taxon>Bacilli</taxon>
        <taxon>Bacillales</taxon>
        <taxon>Bacillaceae</taxon>
        <taxon>Heyndrickxia</taxon>
    </lineage>
</organism>
<evidence type="ECO:0000256" key="10">
    <source>
        <dbReference type="ARBA" id="ARBA00023136"/>
    </source>
</evidence>
<dbReference type="GO" id="GO:0005886">
    <property type="term" value="C:plasma membrane"/>
    <property type="evidence" value="ECO:0007669"/>
    <property type="project" value="UniProtKB-SubCell"/>
</dbReference>
<keyword evidence="4" id="KW-0597">Phosphoprotein</keyword>
<dbReference type="Proteomes" id="UP000476934">
    <property type="component" value="Unassembled WGS sequence"/>
</dbReference>
<keyword evidence="10 12" id="KW-0472">Membrane</keyword>
<dbReference type="CDD" id="cd00211">
    <property type="entry name" value="PTS_IIA_fru"/>
    <property type="match status" value="1"/>
</dbReference>
<keyword evidence="7" id="KW-0598">Phosphotransferase system</keyword>
<feature type="region of interest" description="Disordered" evidence="11">
    <location>
        <begin position="265"/>
        <end position="290"/>
    </location>
</feature>
<keyword evidence="2" id="KW-0813">Transport</keyword>
<name>A0A6M0P5H8_9BACI</name>
<dbReference type="GO" id="GO:0022877">
    <property type="term" value="F:protein-N(PI)-phosphohistidine-fructose phosphotransferase system transporter activity"/>
    <property type="evidence" value="ECO:0007669"/>
    <property type="project" value="InterPro"/>
</dbReference>
<accession>A0A6M0P5H8</accession>
<dbReference type="Gene3D" id="3.40.50.2300">
    <property type="match status" value="1"/>
</dbReference>
<dbReference type="Pfam" id="PF02302">
    <property type="entry name" value="PTS_IIB"/>
    <property type="match status" value="1"/>
</dbReference>
<feature type="compositionally biased region" description="Basic and acidic residues" evidence="11">
    <location>
        <begin position="265"/>
        <end position="276"/>
    </location>
</feature>
<evidence type="ECO:0000256" key="12">
    <source>
        <dbReference type="SAM" id="Phobius"/>
    </source>
</evidence>
<evidence type="ECO:0000256" key="6">
    <source>
        <dbReference type="ARBA" id="ARBA00022679"/>
    </source>
</evidence>
<dbReference type="PANTHER" id="PTHR30505">
    <property type="entry name" value="FRUCTOSE-LIKE PERMEASE"/>
    <property type="match status" value="1"/>
</dbReference>
<gene>
    <name evidence="16" type="primary">mngA</name>
    <name evidence="16" type="ORF">G4D61_08390</name>
</gene>
<sequence length="654" mass="69427">MKLQALTSPSLISTGNVFHSKVEVIQHLVNKLAEAGKIDSKEIFLQAVLDRETHSPTGFEGGLAIPHGKSSTVKEAAFAVAVLKSPLTDWESIDPNNQVQLVILLAIPESEAGSTHLALLSELVTRLSDPSYKEKLLHSKTNTELYMRLDNMNTAETKKNVKKLDKTIIAITACPAGIAHTYMAAEALVKAGNELGVDVFVEKQGANGIEDRHTTALLKKADAVIFATDVAVKDEGRYAHLPKMKTSVAAPLRNAKEIIQQALEKAEREPKKEYDPTKNTSSSSDDLGGKTFKNEIKDSILTGVSYMIPIIVAGGMTLAAAVLISQAFGLQDVYNHEGSWLWLLRQLGSGLLGQLMVPILAAYMAYSIADKPALGPGFAAGVAANLIGSGFLGGMLGGFLAGFFLKFMKKNIQPKGTFAGFVSFWVYPVVGTLVVGSIMLFVIGEPLAWINQGLVKWLGSMSGTNAIILGAIIGAMVSFDLGGPVNKAAYTFCIGAMASGNIVPYAAFSSVKMVSAFSVTAATIIGKQYFNKQEKEIGKQTWLLGLAGITEGAIPFMINDPFRVIPSLIAGSAVTGAIVAYFHIGLSVPGAGIFSLALVKGQPILLAASIWLGAALIGALISMILLIITRKNKLKKEVRNNQSVALNKKVGGAS</sequence>
<evidence type="ECO:0000259" key="14">
    <source>
        <dbReference type="PROSITE" id="PS51099"/>
    </source>
</evidence>
<keyword evidence="8 12" id="KW-0812">Transmembrane</keyword>
<evidence type="ECO:0000256" key="3">
    <source>
        <dbReference type="ARBA" id="ARBA00022475"/>
    </source>
</evidence>
<dbReference type="PROSITE" id="PS51099">
    <property type="entry name" value="PTS_EIIB_TYPE_2"/>
    <property type="match status" value="1"/>
</dbReference>
<dbReference type="InterPro" id="IPR050864">
    <property type="entry name" value="Bacterial_PTS_Sugar_Transport"/>
</dbReference>
<dbReference type="EMBL" id="JAAIWK010000011">
    <property type="protein sequence ID" value="NEY19984.1"/>
    <property type="molecule type" value="Genomic_DNA"/>
</dbReference>
<dbReference type="NCBIfam" id="TIGR00829">
    <property type="entry name" value="FRU"/>
    <property type="match status" value="1"/>
</dbReference>
<keyword evidence="5" id="KW-0762">Sugar transport</keyword>
<dbReference type="NCBIfam" id="TIGR00848">
    <property type="entry name" value="fruA"/>
    <property type="match status" value="1"/>
</dbReference>
<dbReference type="Pfam" id="PF02378">
    <property type="entry name" value="PTS_EIIC"/>
    <property type="match status" value="1"/>
</dbReference>
<feature type="transmembrane region" description="Helical" evidence="12">
    <location>
        <begin position="378"/>
        <end position="405"/>
    </location>
</feature>
<dbReference type="InterPro" id="IPR003501">
    <property type="entry name" value="PTS_EIIB_2/3"/>
</dbReference>
<evidence type="ECO:0000259" key="13">
    <source>
        <dbReference type="PROSITE" id="PS51094"/>
    </source>
</evidence>
<dbReference type="AlphaFoldDB" id="A0A6M0P5H8"/>
<dbReference type="GO" id="GO:0090563">
    <property type="term" value="F:protein-phosphocysteine-sugar phosphotransferase activity"/>
    <property type="evidence" value="ECO:0007669"/>
    <property type="project" value="TreeGrafter"/>
</dbReference>
<comment type="caution">
    <text evidence="16">The sequence shown here is derived from an EMBL/GenBank/DDBJ whole genome shotgun (WGS) entry which is preliminary data.</text>
</comment>
<dbReference type="CDD" id="cd05569">
    <property type="entry name" value="PTS_IIB_fructose"/>
    <property type="match status" value="1"/>
</dbReference>
<keyword evidence="9 12" id="KW-1133">Transmembrane helix</keyword>
<dbReference type="RefSeq" id="WP_052137791.1">
    <property type="nucleotide sequence ID" value="NZ_JAAIWK010000011.1"/>
</dbReference>
<dbReference type="OrthoDB" id="9782569at2"/>
<comment type="subcellular location">
    <subcellularLocation>
        <location evidence="1">Cell inner membrane</location>
        <topology evidence="1">Multi-pass membrane protein</topology>
    </subcellularLocation>
</comment>
<evidence type="ECO:0000256" key="4">
    <source>
        <dbReference type="ARBA" id="ARBA00022553"/>
    </source>
</evidence>
<feature type="domain" description="PTS EIIB type-2" evidence="14">
    <location>
        <begin position="168"/>
        <end position="264"/>
    </location>
</feature>
<dbReference type="InterPro" id="IPR006327">
    <property type="entry name" value="PTS_IIC_fruc"/>
</dbReference>
<feature type="transmembrane region" description="Helical" evidence="12">
    <location>
        <begin position="342"/>
        <end position="366"/>
    </location>
</feature>
<dbReference type="SUPFAM" id="SSF52794">
    <property type="entry name" value="PTS system IIB component-like"/>
    <property type="match status" value="1"/>
</dbReference>